<protein>
    <submittedName>
        <fullName evidence="1">Uncharacterized protein</fullName>
    </submittedName>
</protein>
<organism evidence="1 2">
    <name type="scientific">Legionella parisiensis</name>
    <dbReference type="NCBI Taxonomy" id="45071"/>
    <lineage>
        <taxon>Bacteria</taxon>
        <taxon>Pseudomonadati</taxon>
        <taxon>Pseudomonadota</taxon>
        <taxon>Gammaproteobacteria</taxon>
        <taxon>Legionellales</taxon>
        <taxon>Legionellaceae</taxon>
        <taxon>Legionella</taxon>
    </lineage>
</organism>
<dbReference type="PATRIC" id="fig|45071.6.peg.3919"/>
<keyword evidence="2" id="KW-1185">Reference proteome</keyword>
<dbReference type="Proteomes" id="UP000095229">
    <property type="component" value="Unassembled WGS sequence"/>
</dbReference>
<accession>A0A1E5JMX2</accession>
<reference evidence="1 2" key="1">
    <citation type="submission" date="2016-02" db="EMBL/GenBank/DDBJ databases">
        <title>Secondary metabolites in Legionella.</title>
        <authorList>
            <person name="Tobias N.J."/>
            <person name="Bode H.B."/>
        </authorList>
    </citation>
    <scope>NUCLEOTIDE SEQUENCE [LARGE SCALE GENOMIC DNA]</scope>
    <source>
        <strain evidence="1 2">DSM 19216</strain>
    </source>
</reference>
<proteinExistence type="predicted"/>
<gene>
    <name evidence="1" type="ORF">lpari_03188</name>
</gene>
<sequence>MVSLNSKIDSSPLLIIMLDSKSGHYEKVAMFFHINKLMYSSSVEIIALFA</sequence>
<dbReference type="STRING" id="45071.Lpar_3629"/>
<comment type="caution">
    <text evidence="1">The sequence shown here is derived from an EMBL/GenBank/DDBJ whole genome shotgun (WGS) entry which is preliminary data.</text>
</comment>
<dbReference type="AlphaFoldDB" id="A0A1E5JMX2"/>
<evidence type="ECO:0000313" key="1">
    <source>
        <dbReference type="EMBL" id="OEH45869.1"/>
    </source>
</evidence>
<dbReference type="EMBL" id="LSOG01000084">
    <property type="protein sequence ID" value="OEH45869.1"/>
    <property type="molecule type" value="Genomic_DNA"/>
</dbReference>
<name>A0A1E5JMX2_9GAMM</name>
<evidence type="ECO:0000313" key="2">
    <source>
        <dbReference type="Proteomes" id="UP000095229"/>
    </source>
</evidence>